<organism evidence="1 2">
    <name type="scientific">Actinidia rufa</name>
    <dbReference type="NCBI Taxonomy" id="165716"/>
    <lineage>
        <taxon>Eukaryota</taxon>
        <taxon>Viridiplantae</taxon>
        <taxon>Streptophyta</taxon>
        <taxon>Embryophyta</taxon>
        <taxon>Tracheophyta</taxon>
        <taxon>Spermatophyta</taxon>
        <taxon>Magnoliopsida</taxon>
        <taxon>eudicotyledons</taxon>
        <taxon>Gunneridae</taxon>
        <taxon>Pentapetalae</taxon>
        <taxon>asterids</taxon>
        <taxon>Ericales</taxon>
        <taxon>Actinidiaceae</taxon>
        <taxon>Actinidia</taxon>
    </lineage>
</organism>
<protein>
    <submittedName>
        <fullName evidence="1">Polyol/monosaccharide transporter 2</fullName>
    </submittedName>
</protein>
<gene>
    <name evidence="1" type="ORF">Acr_27g0003940</name>
</gene>
<dbReference type="Proteomes" id="UP000585474">
    <property type="component" value="Unassembled WGS sequence"/>
</dbReference>
<dbReference type="EMBL" id="BJWL01000027">
    <property type="protein sequence ID" value="GFZ18655.1"/>
    <property type="molecule type" value="Genomic_DNA"/>
</dbReference>
<comment type="caution">
    <text evidence="1">The sequence shown here is derived from an EMBL/GenBank/DDBJ whole genome shotgun (WGS) entry which is preliminary data.</text>
</comment>
<reference evidence="1 2" key="1">
    <citation type="submission" date="2019-07" db="EMBL/GenBank/DDBJ databases">
        <title>De Novo Assembly of kiwifruit Actinidia rufa.</title>
        <authorList>
            <person name="Sugita-Konishi S."/>
            <person name="Sato K."/>
            <person name="Mori E."/>
            <person name="Abe Y."/>
            <person name="Kisaki G."/>
            <person name="Hamano K."/>
            <person name="Suezawa K."/>
            <person name="Otani M."/>
            <person name="Fukuda T."/>
            <person name="Manabe T."/>
            <person name="Gomi K."/>
            <person name="Tabuchi M."/>
            <person name="Akimitsu K."/>
            <person name="Kataoka I."/>
        </authorList>
    </citation>
    <scope>NUCLEOTIDE SEQUENCE [LARGE SCALE GENOMIC DNA]</scope>
    <source>
        <strain evidence="2">cv. Fuchu</strain>
    </source>
</reference>
<evidence type="ECO:0000313" key="1">
    <source>
        <dbReference type="EMBL" id="GFZ18655.1"/>
    </source>
</evidence>
<dbReference type="AlphaFoldDB" id="A0A7J0H6V4"/>
<name>A0A7J0H6V4_9ERIC</name>
<evidence type="ECO:0000313" key="2">
    <source>
        <dbReference type="Proteomes" id="UP000585474"/>
    </source>
</evidence>
<keyword evidence="2" id="KW-1185">Reference proteome</keyword>
<sequence>MLNASAQVSFPWEFSTIVKANPSPVRATMMPPTLVSRRRRRPNSVHEQGGREYAHGLGLYKMTASMPVACSKKMDPHGSKEHPPDGRGWVEEQLLPHLFAMGLGGEFDGVGLAILGDPSCSFYVMESDIDFFCGVGYSQQDALGVPEAAPALRATLGTRAFSKCQRPMLVKELLQYLLGDQVYL</sequence>
<proteinExistence type="predicted"/>
<accession>A0A7J0H6V4</accession>